<dbReference type="Proteomes" id="UP000006852">
    <property type="component" value="Chromosome"/>
</dbReference>
<dbReference type="KEGG" id="tsu:Tresu_1789"/>
<feature type="region of interest" description="Disordered" evidence="1">
    <location>
        <begin position="1"/>
        <end position="22"/>
    </location>
</feature>
<dbReference type="STRING" id="869209.Tresu_1789"/>
<dbReference type="EMBL" id="CP002631">
    <property type="protein sequence ID" value="AEB14680.1"/>
    <property type="molecule type" value="Genomic_DNA"/>
</dbReference>
<gene>
    <name evidence="2" type="ordered locus">Tresu_1789</name>
</gene>
<reference evidence="2 3" key="1">
    <citation type="journal article" date="2011" name="Stand. Genomic Sci.">
        <title>Complete genome sequence of Treponema succinifaciens type strain (6091).</title>
        <authorList>
            <person name="Han C."/>
            <person name="Gronow S."/>
            <person name="Teshima H."/>
            <person name="Lapidus A."/>
            <person name="Nolan M."/>
            <person name="Lucas S."/>
            <person name="Hammon N."/>
            <person name="Deshpande S."/>
            <person name="Cheng J.F."/>
            <person name="Zeytun A."/>
            <person name="Tapia R."/>
            <person name="Goodwin L."/>
            <person name="Pitluck S."/>
            <person name="Liolios K."/>
            <person name="Pagani I."/>
            <person name="Ivanova N."/>
            <person name="Mavromatis K."/>
            <person name="Mikhailova N."/>
            <person name="Huntemann M."/>
            <person name="Pati A."/>
            <person name="Chen A."/>
            <person name="Palaniappan K."/>
            <person name="Land M."/>
            <person name="Hauser L."/>
            <person name="Brambilla E.M."/>
            <person name="Rohde M."/>
            <person name="Goker M."/>
            <person name="Woyke T."/>
            <person name="Bristow J."/>
            <person name="Eisen J.A."/>
            <person name="Markowitz V."/>
            <person name="Hugenholtz P."/>
            <person name="Kyrpides N.C."/>
            <person name="Klenk H.P."/>
            <person name="Detter J.C."/>
        </authorList>
    </citation>
    <scope>NUCLEOTIDE SEQUENCE [LARGE SCALE GENOMIC DNA]</scope>
    <source>
        <strain evidence="3">ATCC 33096 / DSM 2489 / 6091</strain>
    </source>
</reference>
<name>F2NVV3_TRES6</name>
<evidence type="ECO:0000256" key="1">
    <source>
        <dbReference type="SAM" id="MobiDB-lite"/>
    </source>
</evidence>
<reference evidence="3" key="2">
    <citation type="submission" date="2011-04" db="EMBL/GenBank/DDBJ databases">
        <title>The complete genome of chromosome of Treponema succinifaciens DSM 2489.</title>
        <authorList>
            <person name="Lucas S."/>
            <person name="Copeland A."/>
            <person name="Lapidus A."/>
            <person name="Bruce D."/>
            <person name="Goodwin L."/>
            <person name="Pitluck S."/>
            <person name="Peters L."/>
            <person name="Kyrpides N."/>
            <person name="Mavromatis K."/>
            <person name="Ivanova N."/>
            <person name="Ovchinnikova G."/>
            <person name="Teshima H."/>
            <person name="Detter J.C."/>
            <person name="Tapia R."/>
            <person name="Han C."/>
            <person name="Land M."/>
            <person name="Hauser L."/>
            <person name="Markowitz V."/>
            <person name="Cheng J.-F."/>
            <person name="Hugenholtz P."/>
            <person name="Woyke T."/>
            <person name="Wu D."/>
            <person name="Gronow S."/>
            <person name="Wellnitz S."/>
            <person name="Brambilla E."/>
            <person name="Klenk H.-P."/>
            <person name="Eisen J.A."/>
        </authorList>
    </citation>
    <scope>NUCLEOTIDE SEQUENCE [LARGE SCALE GENOMIC DNA]</scope>
    <source>
        <strain evidence="3">ATCC 33096 / DSM 2489 / 6091</strain>
    </source>
</reference>
<evidence type="ECO:0000313" key="3">
    <source>
        <dbReference type="Proteomes" id="UP000006852"/>
    </source>
</evidence>
<organism evidence="2 3">
    <name type="scientific">Treponema succinifaciens (strain ATCC 33096 / DSM 2489 / 6091)</name>
    <dbReference type="NCBI Taxonomy" id="869209"/>
    <lineage>
        <taxon>Bacteria</taxon>
        <taxon>Pseudomonadati</taxon>
        <taxon>Spirochaetota</taxon>
        <taxon>Spirochaetia</taxon>
        <taxon>Spirochaetales</taxon>
        <taxon>Treponemataceae</taxon>
        <taxon>Treponema</taxon>
    </lineage>
</organism>
<proteinExistence type="predicted"/>
<dbReference type="AlphaFoldDB" id="F2NVV3"/>
<dbReference type="HOGENOM" id="CLU_2358843_0_0_12"/>
<evidence type="ECO:0000313" key="2">
    <source>
        <dbReference type="EMBL" id="AEB14680.1"/>
    </source>
</evidence>
<sequence length="96" mass="10226">MLAVPTEVPGGGDSSDENSTSSLAGTVWEVGGVYLYLYEDGICSLVAGSAQPGTYDESTKTIHITSPVSIYYTYEISSDTMILSKDGKSIYLKKQS</sequence>
<protein>
    <submittedName>
        <fullName evidence="2">Uncharacterized protein</fullName>
    </submittedName>
</protein>
<keyword evidence="3" id="KW-1185">Reference proteome</keyword>
<accession>F2NVV3</accession>